<keyword evidence="2" id="KW-1185">Reference proteome</keyword>
<gene>
    <name evidence="1" type="ORF">SAMN04488500_102204</name>
</gene>
<evidence type="ECO:0000313" key="2">
    <source>
        <dbReference type="Proteomes" id="UP000192738"/>
    </source>
</evidence>
<accession>A0A1W1YV27</accession>
<organism evidence="1 2">
    <name type="scientific">Sporomusa malonica</name>
    <dbReference type="NCBI Taxonomy" id="112901"/>
    <lineage>
        <taxon>Bacteria</taxon>
        <taxon>Bacillati</taxon>
        <taxon>Bacillota</taxon>
        <taxon>Negativicutes</taxon>
        <taxon>Selenomonadales</taxon>
        <taxon>Sporomusaceae</taxon>
        <taxon>Sporomusa</taxon>
    </lineage>
</organism>
<dbReference type="STRING" id="112901.SAMN04488500_102204"/>
<sequence>MTKTLEMVFRTAAGNEVSLNLPDPKDDLTLTQAQAVMQDVIDKNIFVIKGSALAEKVEARVSSRETVALV</sequence>
<dbReference type="OrthoDB" id="9795264at2"/>
<dbReference type="InterPro" id="IPR021321">
    <property type="entry name" value="DUF2922"/>
</dbReference>
<dbReference type="AlphaFoldDB" id="A0A1W1YV27"/>
<dbReference type="EMBL" id="FWXI01000002">
    <property type="protein sequence ID" value="SMC39691.1"/>
    <property type="molecule type" value="Genomic_DNA"/>
</dbReference>
<proteinExistence type="predicted"/>
<evidence type="ECO:0000313" key="1">
    <source>
        <dbReference type="EMBL" id="SMC39691.1"/>
    </source>
</evidence>
<name>A0A1W1YV27_9FIRM</name>
<protein>
    <recommendedName>
        <fullName evidence="3">DUF2922 domain-containing protein</fullName>
    </recommendedName>
</protein>
<evidence type="ECO:0008006" key="3">
    <source>
        <dbReference type="Google" id="ProtNLM"/>
    </source>
</evidence>
<reference evidence="1 2" key="1">
    <citation type="submission" date="2017-04" db="EMBL/GenBank/DDBJ databases">
        <authorList>
            <person name="Afonso C.L."/>
            <person name="Miller P.J."/>
            <person name="Scott M.A."/>
            <person name="Spackman E."/>
            <person name="Goraichik I."/>
            <person name="Dimitrov K.M."/>
            <person name="Suarez D.L."/>
            <person name="Swayne D.E."/>
        </authorList>
    </citation>
    <scope>NUCLEOTIDE SEQUENCE [LARGE SCALE GENOMIC DNA]</scope>
    <source>
        <strain evidence="1 2">DSM 5090</strain>
    </source>
</reference>
<dbReference type="Proteomes" id="UP000192738">
    <property type="component" value="Unassembled WGS sequence"/>
</dbReference>
<dbReference type="Pfam" id="PF11148">
    <property type="entry name" value="DUF2922"/>
    <property type="match status" value="1"/>
</dbReference>
<dbReference type="RefSeq" id="WP_084574110.1">
    <property type="nucleotide sequence ID" value="NZ_CP155572.1"/>
</dbReference>